<evidence type="ECO:0000313" key="3">
    <source>
        <dbReference type="Proteomes" id="UP000019251"/>
    </source>
</evidence>
<organism evidence="2 3">
    <name type="scientific">Listeria grayi FSL F6-1183</name>
    <dbReference type="NCBI Taxonomy" id="1265827"/>
    <lineage>
        <taxon>Bacteria</taxon>
        <taxon>Bacillati</taxon>
        <taxon>Bacillota</taxon>
        <taxon>Bacilli</taxon>
        <taxon>Bacillales</taxon>
        <taxon>Listeriaceae</taxon>
        <taxon>Listeria</taxon>
    </lineage>
</organism>
<gene>
    <name evidence="2" type="ORF">LMUR_03382</name>
</gene>
<protein>
    <submittedName>
        <fullName evidence="2">Uncharacterized protein</fullName>
    </submittedName>
</protein>
<comment type="caution">
    <text evidence="2">The sequence shown here is derived from an EMBL/GenBank/DDBJ whole genome shotgun (WGS) entry which is preliminary data.</text>
</comment>
<dbReference type="AlphaFoldDB" id="A0A829RAK6"/>
<sequence>MKKWLVGFILLFSLLSISTSQTLHASAATTHLTYEYVDYAELTAAEKAKIIPKKTVDFCHP</sequence>
<feature type="chain" id="PRO_5039051077" evidence="1">
    <location>
        <begin position="26"/>
        <end position="61"/>
    </location>
</feature>
<proteinExistence type="predicted"/>
<feature type="signal peptide" evidence="1">
    <location>
        <begin position="1"/>
        <end position="25"/>
    </location>
</feature>
<dbReference type="Proteomes" id="UP000019251">
    <property type="component" value="Unassembled WGS sequence"/>
</dbReference>
<reference evidence="2 3" key="1">
    <citation type="submission" date="2012-12" db="EMBL/GenBank/DDBJ databases">
        <title>Novel taxa of Listeriaceae from agricultural environments in the United States.</title>
        <authorList>
            <person name="den Bakker H.C."/>
            <person name="Allred A."/>
            <person name="Warchocki S."/>
            <person name="Wright E.M."/>
            <person name="Burrell A."/>
            <person name="Nightingale K.K."/>
            <person name="Kephart D."/>
            <person name="Wiedmann M."/>
        </authorList>
    </citation>
    <scope>NUCLEOTIDE SEQUENCE [LARGE SCALE GENOMIC DNA]</scope>
    <source>
        <strain evidence="2 3">FSL F6-1183</strain>
    </source>
</reference>
<evidence type="ECO:0000256" key="1">
    <source>
        <dbReference type="SAM" id="SignalP"/>
    </source>
</evidence>
<dbReference type="EMBL" id="AODG01000004">
    <property type="protein sequence ID" value="EUJ30087.1"/>
    <property type="molecule type" value="Genomic_DNA"/>
</dbReference>
<dbReference type="RefSeq" id="WP_036104293.1">
    <property type="nucleotide sequence ID" value="NZ_AODG01000004.1"/>
</dbReference>
<evidence type="ECO:0000313" key="2">
    <source>
        <dbReference type="EMBL" id="EUJ30087.1"/>
    </source>
</evidence>
<keyword evidence="1" id="KW-0732">Signal</keyword>
<name>A0A829RAK6_LISGR</name>
<accession>A0A829RAK6</accession>